<proteinExistence type="predicted"/>
<accession>A0ABR7J715</accession>
<gene>
    <name evidence="1" type="ORF">H8R23_07295</name>
</gene>
<organism evidence="1 2">
    <name type="scientific">Flavobacterium kayseriense</name>
    <dbReference type="NCBI Taxonomy" id="2764714"/>
    <lineage>
        <taxon>Bacteria</taxon>
        <taxon>Pseudomonadati</taxon>
        <taxon>Bacteroidota</taxon>
        <taxon>Flavobacteriia</taxon>
        <taxon>Flavobacteriales</taxon>
        <taxon>Flavobacteriaceae</taxon>
        <taxon>Flavobacterium</taxon>
    </lineage>
</organism>
<protein>
    <submittedName>
        <fullName evidence="1">GNAT family N-acetyltransferase</fullName>
    </submittedName>
</protein>
<dbReference type="Proteomes" id="UP000629963">
    <property type="component" value="Unassembled WGS sequence"/>
</dbReference>
<dbReference type="Gene3D" id="3.40.630.30">
    <property type="match status" value="1"/>
</dbReference>
<dbReference type="RefSeq" id="WP_187009800.1">
    <property type="nucleotide sequence ID" value="NZ_JACRUI010000002.1"/>
</dbReference>
<dbReference type="EMBL" id="JACRUJ010000002">
    <property type="protein sequence ID" value="MBC5841208.1"/>
    <property type="molecule type" value="Genomic_DNA"/>
</dbReference>
<name>A0ABR7J715_9FLAO</name>
<comment type="caution">
    <text evidence="1">The sequence shown here is derived from an EMBL/GenBank/DDBJ whole genome shotgun (WGS) entry which is preliminary data.</text>
</comment>
<evidence type="ECO:0000313" key="1">
    <source>
        <dbReference type="EMBL" id="MBC5841208.1"/>
    </source>
</evidence>
<sequence length="324" mass="37536">MKKYLVRQYESKDYQDWNAFIGKAKNATFLFNRDFMEYHKERFDDFSLLIFDDKKLVAVLPANRVGAIVHSHQGLSYGGLIYCEQLSQTAVLAIFKVVMLFLNRLDIQIVNLKITPSIYHHKPAEELLYALFLVEAKLIRRDVLSVIDLSNAGTYSKIRKRGIKKAISKDLMIKEEVDFDGFWNEILIPNLKLRHNIVPVHSLEEISRLKLLFPNNIRQFNVYDAGEIVGGTTIFESEKVAHSQYVSKFGSEETGSLDFLFDYLLQKEFAGKRYFDFGISNVDQGKKLNEGLTYWKESFGASTIVQDFYELETANYFKLEMPII</sequence>
<dbReference type="InterPro" id="IPR016181">
    <property type="entry name" value="Acyl_CoA_acyltransferase"/>
</dbReference>
<evidence type="ECO:0000313" key="2">
    <source>
        <dbReference type="Proteomes" id="UP000629963"/>
    </source>
</evidence>
<keyword evidence="2" id="KW-1185">Reference proteome</keyword>
<reference evidence="1 2" key="1">
    <citation type="submission" date="2020-08" db="EMBL/GenBank/DDBJ databases">
        <title>Description of novel Flavobacterium F-380 isolate.</title>
        <authorList>
            <person name="Saticioglu I.B."/>
            <person name="Duman M."/>
            <person name="Altun S."/>
        </authorList>
    </citation>
    <scope>NUCLEOTIDE SEQUENCE [LARGE SCALE GENOMIC DNA]</scope>
    <source>
        <strain evidence="1 2">F-380</strain>
    </source>
</reference>
<dbReference type="SUPFAM" id="SSF55729">
    <property type="entry name" value="Acyl-CoA N-acyltransferases (Nat)"/>
    <property type="match status" value="1"/>
</dbReference>